<dbReference type="InterPro" id="IPR050194">
    <property type="entry name" value="Glycosyltransferase_grp1"/>
</dbReference>
<dbReference type="GO" id="GO:0016757">
    <property type="term" value="F:glycosyltransferase activity"/>
    <property type="evidence" value="ECO:0007669"/>
    <property type="project" value="TreeGrafter"/>
</dbReference>
<dbReference type="EMBL" id="FUWJ01000015">
    <property type="protein sequence ID" value="SKA37916.1"/>
    <property type="molecule type" value="Genomic_DNA"/>
</dbReference>
<dbReference type="CDD" id="cd03801">
    <property type="entry name" value="GT4_PimA-like"/>
    <property type="match status" value="1"/>
</dbReference>
<reference evidence="2" key="1">
    <citation type="submission" date="2017-02" db="EMBL/GenBank/DDBJ databases">
        <authorList>
            <person name="Varghese N."/>
            <person name="Submissions S."/>
        </authorList>
    </citation>
    <scope>NUCLEOTIDE SEQUENCE [LARGE SCALE GENOMIC DNA]</scope>
    <source>
        <strain evidence="2">ATCC 27094</strain>
    </source>
</reference>
<dbReference type="OrthoDB" id="9790710at2"/>
<keyword evidence="2" id="KW-1185">Reference proteome</keyword>
<dbReference type="AlphaFoldDB" id="A0A1T4TC00"/>
<name>A0A1T4TC00_9HYPH</name>
<sequence length="386" mass="42706">MDTTLSPDAVTTLRTPRFEHIAITSVFGDPRELRTWSGAPANVANALERRGVVVKGIRPRVSKLAKVGIALADMLDGHGRPLTSEQVLRSLSMRHRLAAQVSEAAQRLGVRDVLHTGTFDLLPSVDTTRGIRHYLYCDHTWALASLHHVHADRFTARARRAYDRAERASFDGLAHVFTFGRYVRDNLIAHYGVSPSKVTAVGSGMGAIEPWHGAKDYARPKLLFVAKHLFKAKGGELLVEAFRAARSRRPDLTLTIVGDPRSRALVADTAGIAFRDHLPWAELQQLYRDSTLLVQPMLNDPWGQVYLEAMISRTPVMGLARNGLPELVDGGRHGFLVDRATPEALADAIVCALSDPARLERMATVAQHHVVDTYSWDRVAEKILFS</sequence>
<gene>
    <name evidence="1" type="ORF">SAMN02745126_05978</name>
</gene>
<dbReference type="Proteomes" id="UP000190092">
    <property type="component" value="Unassembled WGS sequence"/>
</dbReference>
<dbReference type="Pfam" id="PF13692">
    <property type="entry name" value="Glyco_trans_1_4"/>
    <property type="match status" value="1"/>
</dbReference>
<organism evidence="1 2">
    <name type="scientific">Enhydrobacter aerosaccus</name>
    <dbReference type="NCBI Taxonomy" id="225324"/>
    <lineage>
        <taxon>Bacteria</taxon>
        <taxon>Pseudomonadati</taxon>
        <taxon>Pseudomonadota</taxon>
        <taxon>Alphaproteobacteria</taxon>
        <taxon>Hyphomicrobiales</taxon>
        <taxon>Enhydrobacter</taxon>
    </lineage>
</organism>
<dbReference type="RefSeq" id="WP_085937718.1">
    <property type="nucleotide sequence ID" value="NZ_FUWJ01000015.1"/>
</dbReference>
<keyword evidence="1" id="KW-0808">Transferase</keyword>
<dbReference type="STRING" id="225324.SAMN02745126_05978"/>
<dbReference type="Gene3D" id="3.40.50.2000">
    <property type="entry name" value="Glycogen Phosphorylase B"/>
    <property type="match status" value="2"/>
</dbReference>
<evidence type="ECO:0000313" key="1">
    <source>
        <dbReference type="EMBL" id="SKA37916.1"/>
    </source>
</evidence>
<dbReference type="PANTHER" id="PTHR45947:SF3">
    <property type="entry name" value="SULFOQUINOVOSYL TRANSFERASE SQD2"/>
    <property type="match status" value="1"/>
</dbReference>
<evidence type="ECO:0000313" key="2">
    <source>
        <dbReference type="Proteomes" id="UP000190092"/>
    </source>
</evidence>
<accession>A0A1T4TC00</accession>
<dbReference type="PANTHER" id="PTHR45947">
    <property type="entry name" value="SULFOQUINOVOSYL TRANSFERASE SQD2"/>
    <property type="match status" value="1"/>
</dbReference>
<dbReference type="SUPFAM" id="SSF53756">
    <property type="entry name" value="UDP-Glycosyltransferase/glycogen phosphorylase"/>
    <property type="match status" value="1"/>
</dbReference>
<protein>
    <submittedName>
        <fullName evidence="1">Glycosyltransferase involved in cell wall bisynthesis</fullName>
    </submittedName>
</protein>
<proteinExistence type="predicted"/>